<protein>
    <recommendedName>
        <fullName evidence="2">Retrotransposon gag domain-containing protein</fullName>
    </recommendedName>
</protein>
<dbReference type="EMBL" id="KK198792">
    <property type="protein sequence ID" value="KCW45615.1"/>
    <property type="molecule type" value="Genomic_DNA"/>
</dbReference>
<dbReference type="PANTHER" id="PTHR47481:SF32">
    <property type="entry name" value="RETROTRANSPOSON GAG DOMAIN-CONTAINING PROTEIN"/>
    <property type="match status" value="1"/>
</dbReference>
<accession>A0A058ZX47</accession>
<name>A0A058ZX47_EUCGR</name>
<dbReference type="STRING" id="71139.A0A058ZX47"/>
<dbReference type="Pfam" id="PF14223">
    <property type="entry name" value="Retrotran_gag_2"/>
    <property type="match status" value="1"/>
</dbReference>
<proteinExistence type="predicted"/>
<dbReference type="PANTHER" id="PTHR47481">
    <property type="match status" value="1"/>
</dbReference>
<reference evidence="1" key="1">
    <citation type="submission" date="2013-07" db="EMBL/GenBank/DDBJ databases">
        <title>The genome of Eucalyptus grandis.</title>
        <authorList>
            <person name="Schmutz J."/>
            <person name="Hayes R."/>
            <person name="Myburg A."/>
            <person name="Tuskan G."/>
            <person name="Grattapaglia D."/>
            <person name="Rokhsar D.S."/>
        </authorList>
    </citation>
    <scope>NUCLEOTIDE SEQUENCE</scope>
    <source>
        <tissue evidence="1">Leaf extractions</tissue>
    </source>
</reference>
<gene>
    <name evidence="1" type="ORF">EUGRSUZ_L00647</name>
</gene>
<dbReference type="InParanoid" id="A0A058ZX47"/>
<evidence type="ECO:0008006" key="2">
    <source>
        <dbReference type="Google" id="ProtNLM"/>
    </source>
</evidence>
<sequence>MNYHSWLAPINSFLLGYDSMGSTHKVWKKFSHLFANKTRSSVINLKERLILTKHETRLVARYLRVIKEIVNKLAIIKFPISDNDLIIHVLNGPNFKFKEISIIINACELPISFEELHNMLVDFEQFLKRKES</sequence>
<dbReference type="OMA" id="INACELP"/>
<dbReference type="AlphaFoldDB" id="A0A058ZX47"/>
<organism evidence="1">
    <name type="scientific">Eucalyptus grandis</name>
    <name type="common">Flooded gum</name>
    <dbReference type="NCBI Taxonomy" id="71139"/>
    <lineage>
        <taxon>Eukaryota</taxon>
        <taxon>Viridiplantae</taxon>
        <taxon>Streptophyta</taxon>
        <taxon>Embryophyta</taxon>
        <taxon>Tracheophyta</taxon>
        <taxon>Spermatophyta</taxon>
        <taxon>Magnoliopsida</taxon>
        <taxon>eudicotyledons</taxon>
        <taxon>Gunneridae</taxon>
        <taxon>Pentapetalae</taxon>
        <taxon>rosids</taxon>
        <taxon>malvids</taxon>
        <taxon>Myrtales</taxon>
        <taxon>Myrtaceae</taxon>
        <taxon>Myrtoideae</taxon>
        <taxon>Eucalypteae</taxon>
        <taxon>Eucalyptus</taxon>
    </lineage>
</organism>
<evidence type="ECO:0000313" key="1">
    <source>
        <dbReference type="EMBL" id="KCW45615.1"/>
    </source>
</evidence>
<dbReference type="Gramene" id="KCW45615">
    <property type="protein sequence ID" value="KCW45615"/>
    <property type="gene ID" value="EUGRSUZ_L00647"/>
</dbReference>